<protein>
    <submittedName>
        <fullName evidence="1">Uncharacterized protein</fullName>
    </submittedName>
</protein>
<dbReference type="AlphaFoldDB" id="A0A3Q3DD89"/>
<sequence>MSTTAAATGSASCRFAHYFVVCGLDPETGLEPDDGAGSNIDTRHESI</sequence>
<reference evidence="1" key="1">
    <citation type="submission" date="2025-08" db="UniProtKB">
        <authorList>
            <consortium name="Ensembl"/>
        </authorList>
    </citation>
    <scope>IDENTIFICATION</scope>
</reference>
<proteinExistence type="predicted"/>
<dbReference type="GeneTree" id="ENSGT00950000183775"/>
<keyword evidence="2" id="KW-1185">Reference proteome</keyword>
<reference evidence="1" key="2">
    <citation type="submission" date="2025-09" db="UniProtKB">
        <authorList>
            <consortium name="Ensembl"/>
        </authorList>
    </citation>
    <scope>IDENTIFICATION</scope>
</reference>
<name>A0A3Q3DD89_HIPCM</name>
<dbReference type="Ensembl" id="ENSHCOT00000015130.1">
    <property type="protein sequence ID" value="ENSHCOP00000009089.1"/>
    <property type="gene ID" value="ENSHCOG00000011458.1"/>
</dbReference>
<evidence type="ECO:0000313" key="2">
    <source>
        <dbReference type="Proteomes" id="UP000264820"/>
    </source>
</evidence>
<accession>A0A3Q3DD89</accession>
<evidence type="ECO:0000313" key="1">
    <source>
        <dbReference type="Ensembl" id="ENSHCOP00000009089.1"/>
    </source>
</evidence>
<organism evidence="1 2">
    <name type="scientific">Hippocampus comes</name>
    <name type="common">Tiger tail seahorse</name>
    <dbReference type="NCBI Taxonomy" id="109280"/>
    <lineage>
        <taxon>Eukaryota</taxon>
        <taxon>Metazoa</taxon>
        <taxon>Chordata</taxon>
        <taxon>Craniata</taxon>
        <taxon>Vertebrata</taxon>
        <taxon>Euteleostomi</taxon>
        <taxon>Actinopterygii</taxon>
        <taxon>Neopterygii</taxon>
        <taxon>Teleostei</taxon>
        <taxon>Neoteleostei</taxon>
        <taxon>Acanthomorphata</taxon>
        <taxon>Syngnathiaria</taxon>
        <taxon>Syngnathiformes</taxon>
        <taxon>Syngnathoidei</taxon>
        <taxon>Syngnathidae</taxon>
        <taxon>Hippocampus</taxon>
    </lineage>
</organism>
<dbReference type="Proteomes" id="UP000264820">
    <property type="component" value="Unplaced"/>
</dbReference>